<keyword evidence="2" id="KW-0813">Transport</keyword>
<dbReference type="Pfam" id="PF00005">
    <property type="entry name" value="ABC_tran"/>
    <property type="match status" value="1"/>
</dbReference>
<dbReference type="Gene3D" id="3.40.50.300">
    <property type="entry name" value="P-loop containing nucleotide triphosphate hydrolases"/>
    <property type="match status" value="1"/>
</dbReference>
<evidence type="ECO:0000313" key="7">
    <source>
        <dbReference type="Proteomes" id="UP000682134"/>
    </source>
</evidence>
<dbReference type="Proteomes" id="UP000682134">
    <property type="component" value="Unassembled WGS sequence"/>
</dbReference>
<dbReference type="RefSeq" id="WP_209405474.1">
    <property type="nucleotide sequence ID" value="NZ_JAGIYQ010000006.1"/>
</dbReference>
<proteinExistence type="inferred from homology"/>
<dbReference type="InterPro" id="IPR003439">
    <property type="entry name" value="ABC_transporter-like_ATP-bd"/>
</dbReference>
<comment type="similarity">
    <text evidence="1">Belongs to the ABC transporter superfamily.</text>
</comment>
<evidence type="ECO:0000256" key="4">
    <source>
        <dbReference type="ARBA" id="ARBA00022840"/>
    </source>
</evidence>
<evidence type="ECO:0000313" key="6">
    <source>
        <dbReference type="EMBL" id="MBP0725667.1"/>
    </source>
</evidence>
<dbReference type="SMART" id="SM00382">
    <property type="entry name" value="AAA"/>
    <property type="match status" value="1"/>
</dbReference>
<dbReference type="PANTHER" id="PTHR42711">
    <property type="entry name" value="ABC TRANSPORTER ATP-BINDING PROTEIN"/>
    <property type="match status" value="1"/>
</dbReference>
<name>A0A940NK49_9BACI</name>
<feature type="domain" description="ABC transporter" evidence="5">
    <location>
        <begin position="2"/>
        <end position="227"/>
    </location>
</feature>
<comment type="caution">
    <text evidence="6">The sequence shown here is derived from an EMBL/GenBank/DDBJ whole genome shotgun (WGS) entry which is preliminary data.</text>
</comment>
<protein>
    <submittedName>
        <fullName evidence="6">ABC transporter ATP-binding protein</fullName>
    </submittedName>
</protein>
<evidence type="ECO:0000256" key="1">
    <source>
        <dbReference type="ARBA" id="ARBA00005417"/>
    </source>
</evidence>
<dbReference type="GO" id="GO:0016887">
    <property type="term" value="F:ATP hydrolysis activity"/>
    <property type="evidence" value="ECO:0007669"/>
    <property type="project" value="InterPro"/>
</dbReference>
<organism evidence="6 7">
    <name type="scientific">Gottfriedia endophytica</name>
    <dbReference type="NCBI Taxonomy" id="2820819"/>
    <lineage>
        <taxon>Bacteria</taxon>
        <taxon>Bacillati</taxon>
        <taxon>Bacillota</taxon>
        <taxon>Bacilli</taxon>
        <taxon>Bacillales</taxon>
        <taxon>Bacillaceae</taxon>
        <taxon>Gottfriedia</taxon>
    </lineage>
</organism>
<evidence type="ECO:0000256" key="3">
    <source>
        <dbReference type="ARBA" id="ARBA00022741"/>
    </source>
</evidence>
<dbReference type="InterPro" id="IPR003593">
    <property type="entry name" value="AAA+_ATPase"/>
</dbReference>
<dbReference type="InterPro" id="IPR017871">
    <property type="entry name" value="ABC_transporter-like_CS"/>
</dbReference>
<dbReference type="PANTHER" id="PTHR42711:SF5">
    <property type="entry name" value="ABC TRANSPORTER ATP-BINDING PROTEIN NATA"/>
    <property type="match status" value="1"/>
</dbReference>
<keyword evidence="3" id="KW-0547">Nucleotide-binding</keyword>
<gene>
    <name evidence="6" type="ORF">J5Y03_10840</name>
</gene>
<dbReference type="PROSITE" id="PS50893">
    <property type="entry name" value="ABC_TRANSPORTER_2"/>
    <property type="match status" value="1"/>
</dbReference>
<evidence type="ECO:0000256" key="2">
    <source>
        <dbReference type="ARBA" id="ARBA00022448"/>
    </source>
</evidence>
<accession>A0A940NK49</accession>
<sequence>MIHISQLTREFKNGKGIFDVTFDVNEGEVFGFIGPNGAGKSTAIRHLMGFMKPDKGTAIINGLDCWKDATEVKNLVGYLPGEISFIEGMTGTEFLKMLSEMRGMKDDKKQKKLIDLLEFDPKTPIHKMSKGMKQKVGIVAAFMHDPQVLILDEPTSGLDPLMQQRFVELILQEKGEGKTILMSSHIFTEMEKTCDRAAMIKDGRIILEDTIESIRTKRKQKCQVTLVNKEDIEKLRQFDVSSVTDNIIEIIVHQNWNELIQVLSQIDVRKLHSAEEDLEDVFLKYYQKEEVK</sequence>
<dbReference type="SUPFAM" id="SSF52540">
    <property type="entry name" value="P-loop containing nucleoside triphosphate hydrolases"/>
    <property type="match status" value="1"/>
</dbReference>
<dbReference type="CDD" id="cd03230">
    <property type="entry name" value="ABC_DR_subfamily_A"/>
    <property type="match status" value="1"/>
</dbReference>
<dbReference type="GO" id="GO:0005524">
    <property type="term" value="F:ATP binding"/>
    <property type="evidence" value="ECO:0007669"/>
    <property type="project" value="UniProtKB-KW"/>
</dbReference>
<dbReference type="PROSITE" id="PS00211">
    <property type="entry name" value="ABC_TRANSPORTER_1"/>
    <property type="match status" value="1"/>
</dbReference>
<dbReference type="AlphaFoldDB" id="A0A940NK49"/>
<reference evidence="6" key="1">
    <citation type="submission" date="2021-04" db="EMBL/GenBank/DDBJ databases">
        <title>Genome seq and assembly of Bacillus sp.</title>
        <authorList>
            <person name="Chhetri G."/>
        </authorList>
    </citation>
    <scope>NUCLEOTIDE SEQUENCE</scope>
    <source>
        <strain evidence="6">RG28</strain>
    </source>
</reference>
<keyword evidence="4 6" id="KW-0067">ATP-binding</keyword>
<evidence type="ECO:0000259" key="5">
    <source>
        <dbReference type="PROSITE" id="PS50893"/>
    </source>
</evidence>
<keyword evidence="7" id="KW-1185">Reference proteome</keyword>
<dbReference type="InterPro" id="IPR027417">
    <property type="entry name" value="P-loop_NTPase"/>
</dbReference>
<dbReference type="EMBL" id="JAGIYQ010000006">
    <property type="protein sequence ID" value="MBP0725667.1"/>
    <property type="molecule type" value="Genomic_DNA"/>
</dbReference>
<dbReference type="InterPro" id="IPR050763">
    <property type="entry name" value="ABC_transporter_ATP-binding"/>
</dbReference>